<evidence type="ECO:0000313" key="2">
    <source>
        <dbReference type="Proteomes" id="UP000004947"/>
    </source>
</evidence>
<gene>
    <name evidence="1" type="ORF">LNTAR_00785</name>
</gene>
<dbReference type="EMBL" id="ABCK01000007">
    <property type="protein sequence ID" value="EDM27892.1"/>
    <property type="molecule type" value="Genomic_DNA"/>
</dbReference>
<dbReference type="GO" id="GO:0016301">
    <property type="term" value="F:kinase activity"/>
    <property type="evidence" value="ECO:0007669"/>
    <property type="project" value="UniProtKB-KW"/>
</dbReference>
<sequence>MKKSLLATFFISLFISCARTKPVAQKSEVKVILPEQLKPQETCPYKGTPIDPFKFVEYKGQRIYVCCQPCLKLVEKNPQEAIDRLKSLYGEKLQEVK</sequence>
<dbReference type="PROSITE" id="PS51257">
    <property type="entry name" value="PROKAR_LIPOPROTEIN"/>
    <property type="match status" value="1"/>
</dbReference>
<accession>A6DKJ4</accession>
<dbReference type="RefSeq" id="WP_007278406.1">
    <property type="nucleotide sequence ID" value="NZ_ABCK01000007.1"/>
</dbReference>
<reference evidence="1 2" key="1">
    <citation type="journal article" date="2010" name="J. Bacteriol.">
        <title>Genome sequence of Lentisphaera araneosa HTCC2155T, the type species of the order Lentisphaerales in the phylum Lentisphaerae.</title>
        <authorList>
            <person name="Thrash J.C."/>
            <person name="Cho J.C."/>
            <person name="Vergin K.L."/>
            <person name="Morris R.M."/>
            <person name="Giovannoni S.J."/>
        </authorList>
    </citation>
    <scope>NUCLEOTIDE SEQUENCE [LARGE SCALE GENOMIC DNA]</scope>
    <source>
        <strain evidence="1 2">HTCC2155</strain>
    </source>
</reference>
<protein>
    <submittedName>
        <fullName evidence="1">Sensory histidine kinase in two-component regulatory system with CreB or PhoB, regulator of the CreBC regulon</fullName>
    </submittedName>
</protein>
<dbReference type="Proteomes" id="UP000004947">
    <property type="component" value="Unassembled WGS sequence"/>
</dbReference>
<keyword evidence="2" id="KW-1185">Reference proteome</keyword>
<proteinExistence type="predicted"/>
<comment type="caution">
    <text evidence="1">The sequence shown here is derived from an EMBL/GenBank/DDBJ whole genome shotgun (WGS) entry which is preliminary data.</text>
</comment>
<dbReference type="OrthoDB" id="9815497at2"/>
<organism evidence="1 2">
    <name type="scientific">Lentisphaera araneosa HTCC2155</name>
    <dbReference type="NCBI Taxonomy" id="313628"/>
    <lineage>
        <taxon>Bacteria</taxon>
        <taxon>Pseudomonadati</taxon>
        <taxon>Lentisphaerota</taxon>
        <taxon>Lentisphaeria</taxon>
        <taxon>Lentisphaerales</taxon>
        <taxon>Lentisphaeraceae</taxon>
        <taxon>Lentisphaera</taxon>
    </lineage>
</organism>
<dbReference type="AlphaFoldDB" id="A6DKJ4"/>
<evidence type="ECO:0000313" key="1">
    <source>
        <dbReference type="EMBL" id="EDM27892.1"/>
    </source>
</evidence>
<dbReference type="STRING" id="313628.LNTAR_00785"/>
<keyword evidence="1" id="KW-0808">Transferase</keyword>
<name>A6DKJ4_9BACT</name>
<keyword evidence="1" id="KW-0418">Kinase</keyword>